<dbReference type="AlphaFoldDB" id="A0A0K1Q318"/>
<sequence>MNCKEPALLCFESDVGGGGLHSGCYKSASDGRLIEVPDWVVANRLGWSPCSPDDDDKLRAASFCDAGSD</sequence>
<evidence type="ECO:0000313" key="1">
    <source>
        <dbReference type="EMBL" id="AKV00108.1"/>
    </source>
</evidence>
<dbReference type="Proteomes" id="UP000064967">
    <property type="component" value="Chromosome"/>
</dbReference>
<keyword evidence="2" id="KW-1185">Reference proteome</keyword>
<reference evidence="1 2" key="1">
    <citation type="submission" date="2015-08" db="EMBL/GenBank/DDBJ databases">
        <authorList>
            <person name="Babu N.S."/>
            <person name="Beckwith C.J."/>
            <person name="Beseler K.G."/>
            <person name="Brison A."/>
            <person name="Carone J.V."/>
            <person name="Caskin T.P."/>
            <person name="Diamond M."/>
            <person name="Durham M.E."/>
            <person name="Foxe J.M."/>
            <person name="Go M."/>
            <person name="Henderson B.A."/>
            <person name="Jones I.B."/>
            <person name="McGettigan J.A."/>
            <person name="Micheletti S.J."/>
            <person name="Nasrallah M.E."/>
            <person name="Ortiz D."/>
            <person name="Piller C.R."/>
            <person name="Privatt S.R."/>
            <person name="Schneider S.L."/>
            <person name="Sharp S."/>
            <person name="Smith T.C."/>
            <person name="Stanton J.D."/>
            <person name="Ullery H.E."/>
            <person name="Wilson R.J."/>
            <person name="Serrano M.G."/>
            <person name="Buck G."/>
            <person name="Lee V."/>
            <person name="Wang Y."/>
            <person name="Carvalho R."/>
            <person name="Voegtly L."/>
            <person name="Shi R."/>
            <person name="Duckworth R."/>
            <person name="Johnson A."/>
            <person name="Loviza R."/>
            <person name="Walstead R."/>
            <person name="Shah Z."/>
            <person name="Kiflezghi M."/>
            <person name="Wade K."/>
            <person name="Ball S.L."/>
            <person name="Bradley K.W."/>
            <person name="Asai D.J."/>
            <person name="Bowman C.A."/>
            <person name="Russell D.A."/>
            <person name="Pope W.H."/>
            <person name="Jacobs-Sera D."/>
            <person name="Hendrix R.W."/>
            <person name="Hatfull G.F."/>
        </authorList>
    </citation>
    <scope>NUCLEOTIDE SEQUENCE [LARGE SCALE GENOMIC DNA]</scope>
    <source>
        <strain evidence="1 2">DSM 27648</strain>
    </source>
</reference>
<dbReference type="EMBL" id="CP012333">
    <property type="protein sequence ID" value="AKV00108.1"/>
    <property type="molecule type" value="Genomic_DNA"/>
</dbReference>
<proteinExistence type="predicted"/>
<dbReference type="KEGG" id="llu:AKJ09_06771"/>
<accession>A0A0K1Q318</accession>
<organism evidence="1 2">
    <name type="scientific">Labilithrix luteola</name>
    <dbReference type="NCBI Taxonomy" id="1391654"/>
    <lineage>
        <taxon>Bacteria</taxon>
        <taxon>Pseudomonadati</taxon>
        <taxon>Myxococcota</taxon>
        <taxon>Polyangia</taxon>
        <taxon>Polyangiales</taxon>
        <taxon>Labilitrichaceae</taxon>
        <taxon>Labilithrix</taxon>
    </lineage>
</organism>
<name>A0A0K1Q318_9BACT</name>
<protein>
    <submittedName>
        <fullName evidence="1">Uncharacterized protein</fullName>
    </submittedName>
</protein>
<evidence type="ECO:0000313" key="2">
    <source>
        <dbReference type="Proteomes" id="UP000064967"/>
    </source>
</evidence>
<gene>
    <name evidence="1" type="ORF">AKJ09_06771</name>
</gene>